<feature type="chain" id="PRO_5040960856" evidence="1">
    <location>
        <begin position="27"/>
        <end position="248"/>
    </location>
</feature>
<dbReference type="InterPro" id="IPR011990">
    <property type="entry name" value="TPR-like_helical_dom_sf"/>
</dbReference>
<reference evidence="2" key="1">
    <citation type="submission" date="2022-02" db="EMBL/GenBank/DDBJ databases">
        <title>Vibrio sp. nov, a new bacterium isolated from seawater.</title>
        <authorList>
            <person name="Yuan Y."/>
        </authorList>
    </citation>
    <scope>NUCLEOTIDE SEQUENCE</scope>
    <source>
        <strain evidence="2">ZSDZ65</strain>
    </source>
</reference>
<keyword evidence="1" id="KW-0732">Signal</keyword>
<dbReference type="SUPFAM" id="SSF48452">
    <property type="entry name" value="TPR-like"/>
    <property type="match status" value="1"/>
</dbReference>
<dbReference type="Proteomes" id="UP001155587">
    <property type="component" value="Unassembled WGS sequence"/>
</dbReference>
<protein>
    <submittedName>
        <fullName evidence="2">Tetratricopeptide repeat protein</fullName>
    </submittedName>
</protein>
<evidence type="ECO:0000313" key="3">
    <source>
        <dbReference type="Proteomes" id="UP001155587"/>
    </source>
</evidence>
<proteinExistence type="predicted"/>
<organism evidence="2 3">
    <name type="scientific">Vibrio qingdaonensis</name>
    <dbReference type="NCBI Taxonomy" id="2829491"/>
    <lineage>
        <taxon>Bacteria</taxon>
        <taxon>Pseudomonadati</taxon>
        <taxon>Pseudomonadota</taxon>
        <taxon>Gammaproteobacteria</taxon>
        <taxon>Vibrionales</taxon>
        <taxon>Vibrionaceae</taxon>
        <taxon>Vibrio</taxon>
    </lineage>
</organism>
<dbReference type="Pfam" id="PF13181">
    <property type="entry name" value="TPR_8"/>
    <property type="match status" value="1"/>
</dbReference>
<feature type="signal peptide" evidence="1">
    <location>
        <begin position="1"/>
        <end position="26"/>
    </location>
</feature>
<dbReference type="Gene3D" id="1.25.40.10">
    <property type="entry name" value="Tetratricopeptide repeat domain"/>
    <property type="match status" value="1"/>
</dbReference>
<comment type="caution">
    <text evidence="2">The sequence shown here is derived from an EMBL/GenBank/DDBJ whole genome shotgun (WGS) entry which is preliminary data.</text>
</comment>
<keyword evidence="3" id="KW-1185">Reference proteome</keyword>
<dbReference type="PROSITE" id="PS51257">
    <property type="entry name" value="PROKAR_LIPOPROTEIN"/>
    <property type="match status" value="1"/>
</dbReference>
<dbReference type="RefSeq" id="WP_265673122.1">
    <property type="nucleotide sequence ID" value="NZ_JAKRRY010000001.1"/>
</dbReference>
<dbReference type="Pfam" id="PF14559">
    <property type="entry name" value="TPR_19"/>
    <property type="match status" value="1"/>
</dbReference>
<sequence>MRKGMRNTMRWNVVLLVMALSGILVGCETTNQPPSEQSIIAGMEKVNNYDGLIALYKSKLVGGIEDDNAVEQLAYVYFEKGDVESSRFYTQYLIGKGLKNKSLLQLKGQIEAENGHLEEAIDAYNQSISLGNTSGKIRVLLGVAYSKSDQFSKAKAQFNLARLRGYDDIVIKNNLAVVYLAEQRFDLVIETLAPVLKEHPTNQTVKANLAIALLKSGKSEQAKALLRDQYNAGELLTITQQFAYVEAE</sequence>
<accession>A0A9X3CJZ7</accession>
<dbReference type="InterPro" id="IPR019734">
    <property type="entry name" value="TPR_rpt"/>
</dbReference>
<evidence type="ECO:0000256" key="1">
    <source>
        <dbReference type="SAM" id="SignalP"/>
    </source>
</evidence>
<evidence type="ECO:0000313" key="2">
    <source>
        <dbReference type="EMBL" id="MCW8344686.1"/>
    </source>
</evidence>
<name>A0A9X3CJZ7_9VIBR</name>
<gene>
    <name evidence="2" type="ORF">MD535_01420</name>
</gene>
<dbReference type="EMBL" id="JAKRRY010000001">
    <property type="protein sequence ID" value="MCW8344686.1"/>
    <property type="molecule type" value="Genomic_DNA"/>
</dbReference>
<dbReference type="AlphaFoldDB" id="A0A9X3CJZ7"/>